<gene>
    <name evidence="3" type="ORF">VNO77_39084</name>
</gene>
<feature type="chain" id="PRO_5042874613" description="Secreted protein" evidence="2">
    <location>
        <begin position="29"/>
        <end position="101"/>
    </location>
</feature>
<comment type="caution">
    <text evidence="3">The sequence shown here is derived from an EMBL/GenBank/DDBJ whole genome shotgun (WGS) entry which is preliminary data.</text>
</comment>
<dbReference type="Proteomes" id="UP001367508">
    <property type="component" value="Unassembled WGS sequence"/>
</dbReference>
<feature type="region of interest" description="Disordered" evidence="1">
    <location>
        <begin position="80"/>
        <end position="101"/>
    </location>
</feature>
<evidence type="ECO:0008006" key="5">
    <source>
        <dbReference type="Google" id="ProtNLM"/>
    </source>
</evidence>
<accession>A0AAN9PWT6</accession>
<evidence type="ECO:0000256" key="2">
    <source>
        <dbReference type="SAM" id="SignalP"/>
    </source>
</evidence>
<sequence length="101" mass="11237">MSRLASESTLLTPFAALNLLWFCEYVAQAPFTALNLLWSCEVWCTSSIRCSKRSLFLRGTKVQDLGGLDHVVALTNISPQQPQKIKKKRTHPSNLGTLTST</sequence>
<protein>
    <recommendedName>
        <fullName evidence="5">Secreted protein</fullName>
    </recommendedName>
</protein>
<evidence type="ECO:0000313" key="3">
    <source>
        <dbReference type="EMBL" id="KAK7313881.1"/>
    </source>
</evidence>
<proteinExistence type="predicted"/>
<keyword evidence="2" id="KW-0732">Signal</keyword>
<evidence type="ECO:0000313" key="4">
    <source>
        <dbReference type="Proteomes" id="UP001367508"/>
    </source>
</evidence>
<evidence type="ECO:0000256" key="1">
    <source>
        <dbReference type="SAM" id="MobiDB-lite"/>
    </source>
</evidence>
<feature type="compositionally biased region" description="Polar residues" evidence="1">
    <location>
        <begin position="92"/>
        <end position="101"/>
    </location>
</feature>
<reference evidence="3 4" key="1">
    <citation type="submission" date="2024-01" db="EMBL/GenBank/DDBJ databases">
        <title>The genomes of 5 underutilized Papilionoideae crops provide insights into root nodulation and disease resistanc.</title>
        <authorList>
            <person name="Jiang F."/>
        </authorList>
    </citation>
    <scope>NUCLEOTIDE SEQUENCE [LARGE SCALE GENOMIC DNA]</scope>
    <source>
        <strain evidence="3">LVBAO_FW01</strain>
        <tissue evidence="3">Leaves</tissue>
    </source>
</reference>
<feature type="signal peptide" evidence="2">
    <location>
        <begin position="1"/>
        <end position="28"/>
    </location>
</feature>
<dbReference type="EMBL" id="JAYMYQ010000009">
    <property type="protein sequence ID" value="KAK7313881.1"/>
    <property type="molecule type" value="Genomic_DNA"/>
</dbReference>
<organism evidence="3 4">
    <name type="scientific">Canavalia gladiata</name>
    <name type="common">Sword bean</name>
    <name type="synonym">Dolichos gladiatus</name>
    <dbReference type="NCBI Taxonomy" id="3824"/>
    <lineage>
        <taxon>Eukaryota</taxon>
        <taxon>Viridiplantae</taxon>
        <taxon>Streptophyta</taxon>
        <taxon>Embryophyta</taxon>
        <taxon>Tracheophyta</taxon>
        <taxon>Spermatophyta</taxon>
        <taxon>Magnoliopsida</taxon>
        <taxon>eudicotyledons</taxon>
        <taxon>Gunneridae</taxon>
        <taxon>Pentapetalae</taxon>
        <taxon>rosids</taxon>
        <taxon>fabids</taxon>
        <taxon>Fabales</taxon>
        <taxon>Fabaceae</taxon>
        <taxon>Papilionoideae</taxon>
        <taxon>50 kb inversion clade</taxon>
        <taxon>NPAAA clade</taxon>
        <taxon>indigoferoid/millettioid clade</taxon>
        <taxon>Phaseoleae</taxon>
        <taxon>Canavalia</taxon>
    </lineage>
</organism>
<name>A0AAN9PWT6_CANGL</name>
<keyword evidence="4" id="KW-1185">Reference proteome</keyword>
<dbReference type="AlphaFoldDB" id="A0AAN9PWT6"/>